<feature type="transmembrane region" description="Helical" evidence="1">
    <location>
        <begin position="7"/>
        <end position="25"/>
    </location>
</feature>
<evidence type="ECO:0008006" key="4">
    <source>
        <dbReference type="Google" id="ProtNLM"/>
    </source>
</evidence>
<keyword evidence="1" id="KW-1133">Transmembrane helix</keyword>
<evidence type="ECO:0000313" key="3">
    <source>
        <dbReference type="Proteomes" id="UP000050934"/>
    </source>
</evidence>
<reference evidence="2 3" key="1">
    <citation type="journal article" date="2015" name="Genome Announc.">
        <title>Expanding the biotechnology potential of lactobacilli through comparative genomics of 213 strains and associated genera.</title>
        <authorList>
            <person name="Sun Z."/>
            <person name="Harris H.M."/>
            <person name="McCann A."/>
            <person name="Guo C."/>
            <person name="Argimon S."/>
            <person name="Zhang W."/>
            <person name="Yang X."/>
            <person name="Jeffery I.B."/>
            <person name="Cooney J.C."/>
            <person name="Kagawa T.F."/>
            <person name="Liu W."/>
            <person name="Song Y."/>
            <person name="Salvetti E."/>
            <person name="Wrobel A."/>
            <person name="Rasinkangas P."/>
            <person name="Parkhill J."/>
            <person name="Rea M.C."/>
            <person name="O'Sullivan O."/>
            <person name="Ritari J."/>
            <person name="Douillard F.P."/>
            <person name="Paul Ross R."/>
            <person name="Yang R."/>
            <person name="Briner A.E."/>
            <person name="Felis G.E."/>
            <person name="de Vos W.M."/>
            <person name="Barrangou R."/>
            <person name="Klaenhammer T.R."/>
            <person name="Caufield P.W."/>
            <person name="Cui Y."/>
            <person name="Zhang H."/>
            <person name="O'Toole P.W."/>
        </authorList>
    </citation>
    <scope>NUCLEOTIDE SEQUENCE [LARGE SCALE GENOMIC DNA]</scope>
    <source>
        <strain evidence="2 3">DSM 17896</strain>
    </source>
</reference>
<feature type="transmembrane region" description="Helical" evidence="1">
    <location>
        <begin position="31"/>
        <end position="52"/>
    </location>
</feature>
<dbReference type="STRING" id="396268.IV45_GL001233"/>
<dbReference type="AlphaFoldDB" id="A0A0R2I2S5"/>
<feature type="transmembrane region" description="Helical" evidence="1">
    <location>
        <begin position="68"/>
        <end position="86"/>
    </location>
</feature>
<feature type="transmembrane region" description="Helical" evidence="1">
    <location>
        <begin position="142"/>
        <end position="165"/>
    </location>
</feature>
<name>A0A0R2I2S5_9LACO</name>
<feature type="transmembrane region" description="Helical" evidence="1">
    <location>
        <begin position="434"/>
        <end position="454"/>
    </location>
</feature>
<evidence type="ECO:0000313" key="2">
    <source>
        <dbReference type="EMBL" id="KRN59488.1"/>
    </source>
</evidence>
<feature type="transmembrane region" description="Helical" evidence="1">
    <location>
        <begin position="406"/>
        <end position="428"/>
    </location>
</feature>
<feature type="transmembrane region" description="Helical" evidence="1">
    <location>
        <begin position="199"/>
        <end position="218"/>
    </location>
</feature>
<comment type="caution">
    <text evidence="2">The sequence shown here is derived from an EMBL/GenBank/DDBJ whole genome shotgun (WGS) entry which is preliminary data.</text>
</comment>
<organism evidence="2 3">
    <name type="scientific">Limosilactobacillus secaliphilus</name>
    <dbReference type="NCBI Taxonomy" id="396268"/>
    <lineage>
        <taxon>Bacteria</taxon>
        <taxon>Bacillati</taxon>
        <taxon>Bacillota</taxon>
        <taxon>Bacilli</taxon>
        <taxon>Lactobacillales</taxon>
        <taxon>Lactobacillaceae</taxon>
        <taxon>Limosilactobacillus</taxon>
    </lineage>
</organism>
<keyword evidence="3" id="KW-1185">Reference proteome</keyword>
<proteinExistence type="predicted"/>
<feature type="transmembrane region" description="Helical" evidence="1">
    <location>
        <begin position="239"/>
        <end position="262"/>
    </location>
</feature>
<dbReference type="EMBL" id="JQBW01000004">
    <property type="protein sequence ID" value="KRN59488.1"/>
    <property type="molecule type" value="Genomic_DNA"/>
</dbReference>
<accession>A0A0R2I2S5</accession>
<dbReference type="PATRIC" id="fig|396268.3.peg.1250"/>
<protein>
    <recommendedName>
        <fullName evidence="4">Glycosyltransferase RgtA/B/C/D-like domain-containing protein</fullName>
    </recommendedName>
</protein>
<gene>
    <name evidence="2" type="ORF">IV45_GL001233</name>
</gene>
<feature type="transmembrane region" description="Helical" evidence="1">
    <location>
        <begin position="268"/>
        <end position="290"/>
    </location>
</feature>
<evidence type="ECO:0000256" key="1">
    <source>
        <dbReference type="SAM" id="Phobius"/>
    </source>
</evidence>
<keyword evidence="1" id="KW-0812">Transmembrane</keyword>
<feature type="transmembrane region" description="Helical" evidence="1">
    <location>
        <begin position="177"/>
        <end position="193"/>
    </location>
</feature>
<keyword evidence="1" id="KW-0472">Membrane</keyword>
<feature type="transmembrane region" description="Helical" evidence="1">
    <location>
        <begin position="461"/>
        <end position="484"/>
    </location>
</feature>
<dbReference type="Proteomes" id="UP000050934">
    <property type="component" value="Unassembled WGS sequence"/>
</dbReference>
<sequence length="495" mass="55253">MNLLANIFFIPLLLISLLGAAAMLLNDVAEASKSGILMMDILIVMLILLFLVRHKKPLFSINGKFSRYLRYFMLGAILFWQFYLLLNMSGFCGWDPGIIMLKAIGKASWVDKDYFSYNPNTFFLLLIEHSIWKGLGQPSLRILTVTLGLINYGLLDSSLLTLYWLGKKYLTQRVGKTAFVLGVVLLGIMPWAVIPYSDIPAFALTVFSLAALISFFSSQSISTKYAYAALSGFLLGLDYLIKPSLVITYIAFVIVALVSVSWHNLDKQLLGTVVVIVIIPLIMLLVFSAYQQHNSYVRIDQRKALPMMHFAAMGATGNGGYALADVERDEAIKDPGKRSAVATKVWEQRVIRMGWVGYQKFLIKKQVVNTADGTFAWGGEGGFLKPFKNYPKSLGQRLFFASGSPVVNNAVKILIQLVWLGTLLAMLLTVNDVHFIALLAKYAVVGFSLFLLLFEGGRSRYVIQFLPFILLLAGIGIQKIILMIRALGRFKHRNI</sequence>